<dbReference type="Proteomes" id="UP000199187">
    <property type="component" value="Unassembled WGS sequence"/>
</dbReference>
<dbReference type="AlphaFoldDB" id="A0A1I7B1E2"/>
<reference evidence="9" key="1">
    <citation type="submission" date="2016-10" db="EMBL/GenBank/DDBJ databases">
        <authorList>
            <person name="Varghese N."/>
            <person name="Submissions S."/>
        </authorList>
    </citation>
    <scope>NUCLEOTIDE SEQUENCE [LARGE SCALE GENOMIC DNA]</scope>
    <source>
        <strain evidence="9">Ah-143</strain>
    </source>
</reference>
<dbReference type="InterPro" id="IPR024690">
    <property type="entry name" value="CN_hydtase_beta_dom_C"/>
</dbReference>
<evidence type="ECO:0000259" key="6">
    <source>
        <dbReference type="Pfam" id="PF02211"/>
    </source>
</evidence>
<dbReference type="EC" id="4.2.1.84" evidence="5"/>
<dbReference type="InterPro" id="IPR008990">
    <property type="entry name" value="Elect_transpt_acc-like_dom_sf"/>
</dbReference>
<accession>A0A1I7B1E2</accession>
<dbReference type="NCBIfam" id="TIGR03888">
    <property type="entry name" value="nitrile_beta"/>
    <property type="match status" value="1"/>
</dbReference>
<dbReference type="SUPFAM" id="SSF50090">
    <property type="entry name" value="Electron transport accessory proteins"/>
    <property type="match status" value="1"/>
</dbReference>
<evidence type="ECO:0000256" key="2">
    <source>
        <dbReference type="ARBA" id="ARBA00009098"/>
    </source>
</evidence>
<dbReference type="PIRSF" id="PIRSF001427">
    <property type="entry name" value="NHase_beta"/>
    <property type="match status" value="1"/>
</dbReference>
<protein>
    <recommendedName>
        <fullName evidence="5">Nitrile hydratase subunit beta</fullName>
        <shortName evidence="5">NHase</shortName>
        <ecNumber evidence="5">4.2.1.84</ecNumber>
    </recommendedName>
</protein>
<dbReference type="OrthoDB" id="3478924at2"/>
<comment type="similarity">
    <text evidence="2 5">Belongs to the nitrile hydratase subunit beta family.</text>
</comment>
<dbReference type="InterPro" id="IPR042262">
    <property type="entry name" value="CN_hydtase_beta_C"/>
</dbReference>
<organism evidence="8 9">
    <name type="scientific">Kosakonia arachidis</name>
    <dbReference type="NCBI Taxonomy" id="551989"/>
    <lineage>
        <taxon>Bacteria</taxon>
        <taxon>Pseudomonadati</taxon>
        <taxon>Pseudomonadota</taxon>
        <taxon>Gammaproteobacteria</taxon>
        <taxon>Enterobacterales</taxon>
        <taxon>Enterobacteriaceae</taxon>
        <taxon>Kosakonia</taxon>
    </lineage>
</organism>
<feature type="domain" description="Nitrile hydratase beta subunit-like N-terminal" evidence="7">
    <location>
        <begin position="1"/>
        <end position="108"/>
    </location>
</feature>
<gene>
    <name evidence="8" type="ORF">SAMN05192562_102216</name>
</gene>
<proteinExistence type="inferred from homology"/>
<dbReference type="RefSeq" id="WP_090121018.1">
    <property type="nucleotide sequence ID" value="NZ_CP045300.1"/>
</dbReference>
<dbReference type="Gene3D" id="2.30.30.50">
    <property type="match status" value="1"/>
</dbReference>
<comment type="function">
    <text evidence="1 5">NHase catalyzes the hydration of various nitrile compounds to the corresponding amides.</text>
</comment>
<dbReference type="GO" id="GO:0018822">
    <property type="term" value="F:nitrile hydratase activity"/>
    <property type="evidence" value="ECO:0007669"/>
    <property type="project" value="UniProtKB-EC"/>
</dbReference>
<comment type="catalytic activity">
    <reaction evidence="4 5">
        <text>an aliphatic primary amide = an aliphatic nitrile + H2O</text>
        <dbReference type="Rhea" id="RHEA:12673"/>
        <dbReference type="ChEBI" id="CHEBI:15377"/>
        <dbReference type="ChEBI" id="CHEBI:65285"/>
        <dbReference type="ChEBI" id="CHEBI:80291"/>
        <dbReference type="EC" id="4.2.1.84"/>
    </reaction>
</comment>
<evidence type="ECO:0000313" key="8">
    <source>
        <dbReference type="EMBL" id="SFT81023.1"/>
    </source>
</evidence>
<evidence type="ECO:0000259" key="7">
    <source>
        <dbReference type="Pfam" id="PF21006"/>
    </source>
</evidence>
<dbReference type="EMBL" id="FPAU01000002">
    <property type="protein sequence ID" value="SFT81023.1"/>
    <property type="molecule type" value="Genomic_DNA"/>
</dbReference>
<keyword evidence="9" id="KW-1185">Reference proteome</keyword>
<dbReference type="GO" id="GO:0046914">
    <property type="term" value="F:transition metal ion binding"/>
    <property type="evidence" value="ECO:0007669"/>
    <property type="project" value="InterPro"/>
</dbReference>
<keyword evidence="3 5" id="KW-0456">Lyase</keyword>
<dbReference type="InterPro" id="IPR003168">
    <property type="entry name" value="Nitrile_hydratase_bsu"/>
</dbReference>
<dbReference type="Pfam" id="PF21006">
    <property type="entry name" value="NHase_beta_N"/>
    <property type="match status" value="1"/>
</dbReference>
<evidence type="ECO:0000256" key="1">
    <source>
        <dbReference type="ARBA" id="ARBA00004042"/>
    </source>
</evidence>
<dbReference type="Pfam" id="PF02211">
    <property type="entry name" value="NHase_beta_C"/>
    <property type="match status" value="1"/>
</dbReference>
<evidence type="ECO:0000256" key="5">
    <source>
        <dbReference type="PIRNR" id="PIRNR001427"/>
    </source>
</evidence>
<evidence type="ECO:0000256" key="3">
    <source>
        <dbReference type="ARBA" id="ARBA00023239"/>
    </source>
</evidence>
<sequence length="219" mass="24376">MNGIHDLGGMHGMGAIITEENEPPFHHEWERRTFSLFAALFVGGHFNVDMFRHAIERMKPAHYLEESYYEHWMHAFETLLLERGAITADELSGAVKPLAASPETPVLRLDMVQAVVSTGGSARVAMDVPASFKPGDLVRTKNINPSGHTRLPRYARGKIGTIVIDHGVFITPDTAAHNLGEHPQHVYSVSFAATELWGEKAPPKDTVRIDLWDDYLEAL</sequence>
<dbReference type="InterPro" id="IPR049054">
    <property type="entry name" value="CN_hydtase_beta-like_N"/>
</dbReference>
<evidence type="ECO:0000256" key="4">
    <source>
        <dbReference type="ARBA" id="ARBA00044877"/>
    </source>
</evidence>
<feature type="domain" description="Nitrile hydratase beta subunit" evidence="6">
    <location>
        <begin position="122"/>
        <end position="217"/>
    </location>
</feature>
<evidence type="ECO:0000313" key="9">
    <source>
        <dbReference type="Proteomes" id="UP000199187"/>
    </source>
</evidence>
<dbReference type="Gene3D" id="1.10.472.20">
    <property type="entry name" value="Nitrile hydratase, beta subunit"/>
    <property type="match status" value="1"/>
</dbReference>
<name>A0A1I7B1E2_9ENTR</name>